<proteinExistence type="predicted"/>
<feature type="domain" description="ParB-like N-terminal" evidence="1">
    <location>
        <begin position="1"/>
        <end position="93"/>
    </location>
</feature>
<organism evidence="2 3">
    <name type="scientific">Roseburia amylophila</name>
    <dbReference type="NCBI Taxonomy" id="2981794"/>
    <lineage>
        <taxon>Bacteria</taxon>
        <taxon>Bacillati</taxon>
        <taxon>Bacillota</taxon>
        <taxon>Clostridia</taxon>
        <taxon>Lachnospirales</taxon>
        <taxon>Lachnospiraceae</taxon>
        <taxon>Roseburia</taxon>
    </lineage>
</organism>
<protein>
    <submittedName>
        <fullName evidence="2">ParB N-terminal domain-containing protein</fullName>
    </submittedName>
</protein>
<gene>
    <name evidence="2" type="ORF">LKD47_10115</name>
</gene>
<dbReference type="CDD" id="cd16401">
    <property type="entry name" value="ParB_N_like_MT"/>
    <property type="match status" value="1"/>
</dbReference>
<reference evidence="2" key="1">
    <citation type="submission" date="2021-10" db="EMBL/GenBank/DDBJ databases">
        <title>Anaerobic single-cell dispensing facilitates the cultivation of human gut bacteria.</title>
        <authorList>
            <person name="Afrizal A."/>
        </authorList>
    </citation>
    <scope>NUCLEOTIDE SEQUENCE</scope>
    <source>
        <strain evidence="2">CLA-AA-H204</strain>
    </source>
</reference>
<sequence>MECKVMRLADIVPAEYNPRVTLTEADFEYKALKASIDEFGLVVPLVVNERTGTLVSGHQRLNVMLKNGVEETGVVVVDMEPEKEKALCIAMNKVGGQWDYGLLADIMEELRNSEIDTTATGFSSNEIAELLGELQEEAGDIPEVDGVGKKEDTEDGVPCIVGEYKFRIPDGPYKDMMADIREKVGFSKEMVEGELQRRLFKCLSEQ</sequence>
<dbReference type="AlphaFoldDB" id="A0AAW4WIR9"/>
<accession>A0AAW4WIR9</accession>
<comment type="caution">
    <text evidence="2">The sequence shown here is derived from an EMBL/GenBank/DDBJ whole genome shotgun (WGS) entry which is preliminary data.</text>
</comment>
<name>A0AAW4WIR9_9FIRM</name>
<dbReference type="EMBL" id="JAJEQW010000010">
    <property type="protein sequence ID" value="MCC2242651.1"/>
    <property type="molecule type" value="Genomic_DNA"/>
</dbReference>
<dbReference type="Gene3D" id="3.90.1530.10">
    <property type="entry name" value="Conserved hypothetical protein from pyrococcus furiosus pfu- 392566-001, ParB domain"/>
    <property type="match status" value="1"/>
</dbReference>
<evidence type="ECO:0000313" key="2">
    <source>
        <dbReference type="EMBL" id="MCC2242651.1"/>
    </source>
</evidence>
<dbReference type="SUPFAM" id="SSF110849">
    <property type="entry name" value="ParB/Sulfiredoxin"/>
    <property type="match status" value="1"/>
</dbReference>
<dbReference type="Proteomes" id="UP001198893">
    <property type="component" value="Unassembled WGS sequence"/>
</dbReference>
<dbReference type="Pfam" id="PF02195">
    <property type="entry name" value="ParB_N"/>
    <property type="match status" value="1"/>
</dbReference>
<evidence type="ECO:0000313" key="3">
    <source>
        <dbReference type="Proteomes" id="UP001198893"/>
    </source>
</evidence>
<evidence type="ECO:0000259" key="1">
    <source>
        <dbReference type="SMART" id="SM00470"/>
    </source>
</evidence>
<dbReference type="RefSeq" id="WP_227710381.1">
    <property type="nucleotide sequence ID" value="NZ_JAJEQW010000010.1"/>
</dbReference>
<dbReference type="InterPro" id="IPR003115">
    <property type="entry name" value="ParB_N"/>
</dbReference>
<dbReference type="SMART" id="SM00470">
    <property type="entry name" value="ParB"/>
    <property type="match status" value="1"/>
</dbReference>
<dbReference type="InterPro" id="IPR036086">
    <property type="entry name" value="ParB/Sulfiredoxin_sf"/>
</dbReference>